<dbReference type="Proteomes" id="UP000076584">
    <property type="component" value="Unassembled WGS sequence"/>
</dbReference>
<protein>
    <submittedName>
        <fullName evidence="1">Uncharacterized protein</fullName>
    </submittedName>
</protein>
<dbReference type="EMBL" id="LFIW01001612">
    <property type="protein sequence ID" value="KZL81625.1"/>
    <property type="molecule type" value="Genomic_DNA"/>
</dbReference>
<evidence type="ECO:0000313" key="2">
    <source>
        <dbReference type="Proteomes" id="UP000076584"/>
    </source>
</evidence>
<organism evidence="1 2">
    <name type="scientific">Colletotrichum incanum</name>
    <name type="common">Soybean anthracnose fungus</name>
    <dbReference type="NCBI Taxonomy" id="1573173"/>
    <lineage>
        <taxon>Eukaryota</taxon>
        <taxon>Fungi</taxon>
        <taxon>Dikarya</taxon>
        <taxon>Ascomycota</taxon>
        <taxon>Pezizomycotina</taxon>
        <taxon>Sordariomycetes</taxon>
        <taxon>Hypocreomycetidae</taxon>
        <taxon>Glomerellales</taxon>
        <taxon>Glomerellaceae</taxon>
        <taxon>Colletotrichum</taxon>
        <taxon>Colletotrichum spaethianum species complex</taxon>
    </lineage>
</organism>
<accession>A0A161W3K1</accession>
<keyword evidence="2" id="KW-1185">Reference proteome</keyword>
<name>A0A161W3K1_COLIC</name>
<proteinExistence type="predicted"/>
<evidence type="ECO:0000313" key="1">
    <source>
        <dbReference type="EMBL" id="KZL81625.1"/>
    </source>
</evidence>
<comment type="caution">
    <text evidence="1">The sequence shown here is derived from an EMBL/GenBank/DDBJ whole genome shotgun (WGS) entry which is preliminary data.</text>
</comment>
<reference evidence="1 2" key="1">
    <citation type="submission" date="2015-06" db="EMBL/GenBank/DDBJ databases">
        <title>Survival trade-offs in plant roots during colonization by closely related pathogenic and mutualistic fungi.</title>
        <authorList>
            <person name="Hacquard S."/>
            <person name="Kracher B."/>
            <person name="Hiruma K."/>
            <person name="Weinman A."/>
            <person name="Muench P."/>
            <person name="Garrido Oter R."/>
            <person name="Ver Loren van Themaat E."/>
            <person name="Dallerey J.-F."/>
            <person name="Damm U."/>
            <person name="Henrissat B."/>
            <person name="Lespinet O."/>
            <person name="Thon M."/>
            <person name="Kemen E."/>
            <person name="McHardy A.C."/>
            <person name="Schulze-Lefert P."/>
            <person name="O'Connell R.J."/>
        </authorList>
    </citation>
    <scope>NUCLEOTIDE SEQUENCE [LARGE SCALE GENOMIC DNA]</scope>
    <source>
        <strain evidence="1 2">MAFF 238704</strain>
    </source>
</reference>
<gene>
    <name evidence="1" type="ORF">CI238_05122</name>
</gene>
<sequence length="59" mass="6611">MHTLASLGTALAWEQRVIAYRSHRPLVPRNAVRGNRRLVLLFTLAHVSLAANFDEKNGT</sequence>
<dbReference type="AlphaFoldDB" id="A0A161W3K1"/>